<evidence type="ECO:0000313" key="1">
    <source>
        <dbReference type="EMBL" id="GGH51324.1"/>
    </source>
</evidence>
<organism evidence="1 2">
    <name type="scientific">Dyadobacter endophyticus</name>
    <dbReference type="NCBI Taxonomy" id="1749036"/>
    <lineage>
        <taxon>Bacteria</taxon>
        <taxon>Pseudomonadati</taxon>
        <taxon>Bacteroidota</taxon>
        <taxon>Cytophagia</taxon>
        <taxon>Cytophagales</taxon>
        <taxon>Spirosomataceae</taxon>
        <taxon>Dyadobacter</taxon>
    </lineage>
</organism>
<name>A0ABQ1Z6A7_9BACT</name>
<dbReference type="EMBL" id="BMIA01000005">
    <property type="protein sequence ID" value="GGH51324.1"/>
    <property type="molecule type" value="Genomic_DNA"/>
</dbReference>
<protein>
    <submittedName>
        <fullName evidence="1">Uncharacterized protein</fullName>
    </submittedName>
</protein>
<sequence length="102" mass="12044">MYFFNLPGFDPDLGINLDDQGRFPYLRFVDHVFRRGNVDYLSRNFHFENIADKAKLPVFLSEPNLKAIFDLKGRKNIIVDHHSPISESYADELRAQFKRVLR</sequence>
<proteinExistence type="predicted"/>
<dbReference type="RefSeq" id="WP_188938501.1">
    <property type="nucleotide sequence ID" value="NZ_BMIA01000005.1"/>
</dbReference>
<comment type="caution">
    <text evidence="1">The sequence shown here is derived from an EMBL/GenBank/DDBJ whole genome shotgun (WGS) entry which is preliminary data.</text>
</comment>
<keyword evidence="2" id="KW-1185">Reference proteome</keyword>
<dbReference type="Proteomes" id="UP000600214">
    <property type="component" value="Unassembled WGS sequence"/>
</dbReference>
<evidence type="ECO:0000313" key="2">
    <source>
        <dbReference type="Proteomes" id="UP000600214"/>
    </source>
</evidence>
<gene>
    <name evidence="1" type="ORF">GCM10007423_54640</name>
</gene>
<accession>A0ABQ1Z6A7</accession>
<reference evidence="2" key="1">
    <citation type="journal article" date="2019" name="Int. J. Syst. Evol. Microbiol.">
        <title>The Global Catalogue of Microorganisms (GCM) 10K type strain sequencing project: providing services to taxonomists for standard genome sequencing and annotation.</title>
        <authorList>
            <consortium name="The Broad Institute Genomics Platform"/>
            <consortium name="The Broad Institute Genome Sequencing Center for Infectious Disease"/>
            <person name="Wu L."/>
            <person name="Ma J."/>
        </authorList>
    </citation>
    <scope>NUCLEOTIDE SEQUENCE [LARGE SCALE GENOMIC DNA]</scope>
    <source>
        <strain evidence="2">CGMCC 1.15288</strain>
    </source>
</reference>